<dbReference type="InterPro" id="IPR050466">
    <property type="entry name" value="Carboxylest/Gibb_receptor"/>
</dbReference>
<evidence type="ECO:0000256" key="1">
    <source>
        <dbReference type="ARBA" id="ARBA00010515"/>
    </source>
</evidence>
<dbReference type="Proteomes" id="UP000807159">
    <property type="component" value="Chromosome 17"/>
</dbReference>
<comment type="caution">
    <text evidence="3">The sequence shown here is derived from an EMBL/GenBank/DDBJ whole genome shotgun (WGS) entry which is preliminary data.</text>
</comment>
<evidence type="ECO:0000259" key="2">
    <source>
        <dbReference type="Pfam" id="PF07859"/>
    </source>
</evidence>
<name>A0A8T2WQW8_POPDE</name>
<evidence type="ECO:0000313" key="3">
    <source>
        <dbReference type="EMBL" id="KAH8483160.1"/>
    </source>
</evidence>
<dbReference type="Pfam" id="PF07859">
    <property type="entry name" value="Abhydrolase_3"/>
    <property type="match status" value="1"/>
</dbReference>
<dbReference type="InterPro" id="IPR013094">
    <property type="entry name" value="AB_hydrolase_3"/>
</dbReference>
<keyword evidence="4" id="KW-1185">Reference proteome</keyword>
<dbReference type="EMBL" id="JACEGQ020000017">
    <property type="protein sequence ID" value="KAH8483160.1"/>
    <property type="molecule type" value="Genomic_DNA"/>
</dbReference>
<dbReference type="GO" id="GO:0016787">
    <property type="term" value="F:hydrolase activity"/>
    <property type="evidence" value="ECO:0007669"/>
    <property type="project" value="InterPro"/>
</dbReference>
<evidence type="ECO:0000313" key="4">
    <source>
        <dbReference type="Proteomes" id="UP000807159"/>
    </source>
</evidence>
<dbReference type="InterPro" id="IPR029058">
    <property type="entry name" value="AB_hydrolase_fold"/>
</dbReference>
<feature type="domain" description="Alpha/beta hydrolase fold-3" evidence="2">
    <location>
        <begin position="5"/>
        <end position="174"/>
    </location>
</feature>
<reference evidence="3" key="1">
    <citation type="journal article" date="2021" name="J. Hered.">
        <title>Genome Assembly of Salicaceae Populus deltoides (Eastern Cottonwood) I-69 Based on Nanopore Sequencing and Hi-C Technologies.</title>
        <authorList>
            <person name="Bai S."/>
            <person name="Wu H."/>
            <person name="Zhang J."/>
            <person name="Pan Z."/>
            <person name="Zhao W."/>
            <person name="Li Z."/>
            <person name="Tong C."/>
        </authorList>
    </citation>
    <scope>NUCLEOTIDE SEQUENCE</scope>
    <source>
        <tissue evidence="3">Leaf</tissue>
    </source>
</reference>
<dbReference type="PANTHER" id="PTHR23024">
    <property type="entry name" value="ARYLACETAMIDE DEACETYLASE"/>
    <property type="match status" value="1"/>
</dbReference>
<sequence>MLPLLVHYYGGGFCIGSPFTSALKNFLSTLATQANVTAISIDYRLATEHQLPIAYDDSWAGLLWIAKHSNGNGPEPWINEYADLRRVILAGESAGGTIAHYVAVQAGAAGLAAVAAKRLLIVHPYFWAKEPDKFYQYICPTSSGAYDPKLNPIVDPNLSKFKCDKMLVCGAEKDKHRVMKL</sequence>
<gene>
    <name evidence="3" type="ORF">H0E87_027794</name>
</gene>
<proteinExistence type="inferred from homology"/>
<comment type="similarity">
    <text evidence="1">Belongs to the 'GDXG' lipolytic enzyme family.</text>
</comment>
<dbReference type="AlphaFoldDB" id="A0A8T2WQW8"/>
<dbReference type="Gene3D" id="3.40.50.1820">
    <property type="entry name" value="alpha/beta hydrolase"/>
    <property type="match status" value="1"/>
</dbReference>
<dbReference type="PANTHER" id="PTHR23024:SF408">
    <property type="entry name" value="ALPHA_BETA HYDROLASE FOLD-3 DOMAIN-CONTAINING PROTEIN"/>
    <property type="match status" value="1"/>
</dbReference>
<dbReference type="SUPFAM" id="SSF53474">
    <property type="entry name" value="alpha/beta-Hydrolases"/>
    <property type="match status" value="1"/>
</dbReference>
<organism evidence="3 4">
    <name type="scientific">Populus deltoides</name>
    <name type="common">Eastern poplar</name>
    <name type="synonym">Eastern cottonwood</name>
    <dbReference type="NCBI Taxonomy" id="3696"/>
    <lineage>
        <taxon>Eukaryota</taxon>
        <taxon>Viridiplantae</taxon>
        <taxon>Streptophyta</taxon>
        <taxon>Embryophyta</taxon>
        <taxon>Tracheophyta</taxon>
        <taxon>Spermatophyta</taxon>
        <taxon>Magnoliopsida</taxon>
        <taxon>eudicotyledons</taxon>
        <taxon>Gunneridae</taxon>
        <taxon>Pentapetalae</taxon>
        <taxon>rosids</taxon>
        <taxon>fabids</taxon>
        <taxon>Malpighiales</taxon>
        <taxon>Salicaceae</taxon>
        <taxon>Saliceae</taxon>
        <taxon>Populus</taxon>
    </lineage>
</organism>
<protein>
    <recommendedName>
        <fullName evidence="2">Alpha/beta hydrolase fold-3 domain-containing protein</fullName>
    </recommendedName>
</protein>
<accession>A0A8T2WQW8</accession>